<keyword evidence="1" id="KW-1133">Transmembrane helix</keyword>
<dbReference type="RefSeq" id="XP_060330373.1">
    <property type="nucleotide sequence ID" value="XM_060473299.1"/>
</dbReference>
<feature type="transmembrane region" description="Helical" evidence="1">
    <location>
        <begin position="103"/>
        <end position="125"/>
    </location>
</feature>
<keyword evidence="1" id="KW-0472">Membrane</keyword>
<name>A0AA39KDW4_ARMTA</name>
<dbReference type="Proteomes" id="UP001175211">
    <property type="component" value="Unassembled WGS sequence"/>
</dbReference>
<reference evidence="2" key="1">
    <citation type="submission" date="2023-06" db="EMBL/GenBank/DDBJ databases">
        <authorList>
            <consortium name="Lawrence Berkeley National Laboratory"/>
            <person name="Ahrendt S."/>
            <person name="Sahu N."/>
            <person name="Indic B."/>
            <person name="Wong-Bajracharya J."/>
            <person name="Merenyi Z."/>
            <person name="Ke H.-M."/>
            <person name="Monk M."/>
            <person name="Kocsube S."/>
            <person name="Drula E."/>
            <person name="Lipzen A."/>
            <person name="Balint B."/>
            <person name="Henrissat B."/>
            <person name="Andreopoulos B."/>
            <person name="Martin F.M."/>
            <person name="Harder C.B."/>
            <person name="Rigling D."/>
            <person name="Ford K.L."/>
            <person name="Foster G.D."/>
            <person name="Pangilinan J."/>
            <person name="Papanicolaou A."/>
            <person name="Barry K."/>
            <person name="LaButti K."/>
            <person name="Viragh M."/>
            <person name="Koriabine M."/>
            <person name="Yan M."/>
            <person name="Riley R."/>
            <person name="Champramary S."/>
            <person name="Plett K.L."/>
            <person name="Tsai I.J."/>
            <person name="Slot J."/>
            <person name="Sipos G."/>
            <person name="Plett J."/>
            <person name="Nagy L.G."/>
            <person name="Grigoriev I.V."/>
        </authorList>
    </citation>
    <scope>NUCLEOTIDE SEQUENCE</scope>
    <source>
        <strain evidence="2">CCBAS 213</strain>
    </source>
</reference>
<proteinExistence type="predicted"/>
<organism evidence="2 3">
    <name type="scientific">Armillaria tabescens</name>
    <name type="common">Ringless honey mushroom</name>
    <name type="synonym">Agaricus tabescens</name>
    <dbReference type="NCBI Taxonomy" id="1929756"/>
    <lineage>
        <taxon>Eukaryota</taxon>
        <taxon>Fungi</taxon>
        <taxon>Dikarya</taxon>
        <taxon>Basidiomycota</taxon>
        <taxon>Agaricomycotina</taxon>
        <taxon>Agaricomycetes</taxon>
        <taxon>Agaricomycetidae</taxon>
        <taxon>Agaricales</taxon>
        <taxon>Marasmiineae</taxon>
        <taxon>Physalacriaceae</taxon>
        <taxon>Desarmillaria</taxon>
    </lineage>
</organism>
<evidence type="ECO:0000313" key="3">
    <source>
        <dbReference type="Proteomes" id="UP001175211"/>
    </source>
</evidence>
<evidence type="ECO:0000313" key="2">
    <source>
        <dbReference type="EMBL" id="KAK0458081.1"/>
    </source>
</evidence>
<protein>
    <submittedName>
        <fullName evidence="2">Uncharacterized protein</fullName>
    </submittedName>
</protein>
<feature type="transmembrane region" description="Helical" evidence="1">
    <location>
        <begin position="137"/>
        <end position="160"/>
    </location>
</feature>
<comment type="caution">
    <text evidence="2">The sequence shown here is derived from an EMBL/GenBank/DDBJ whole genome shotgun (WGS) entry which is preliminary data.</text>
</comment>
<feature type="transmembrane region" description="Helical" evidence="1">
    <location>
        <begin position="166"/>
        <end position="190"/>
    </location>
</feature>
<keyword evidence="3" id="KW-1185">Reference proteome</keyword>
<feature type="transmembrane region" description="Helical" evidence="1">
    <location>
        <begin position="241"/>
        <end position="260"/>
    </location>
</feature>
<dbReference type="AlphaFoldDB" id="A0AA39KDW4"/>
<feature type="transmembrane region" description="Helical" evidence="1">
    <location>
        <begin position="32"/>
        <end position="56"/>
    </location>
</feature>
<evidence type="ECO:0000256" key="1">
    <source>
        <dbReference type="SAM" id="Phobius"/>
    </source>
</evidence>
<gene>
    <name evidence="2" type="ORF">EV420DRAFT_1546408</name>
</gene>
<feature type="transmembrane region" description="Helical" evidence="1">
    <location>
        <begin position="68"/>
        <end position="91"/>
    </location>
</feature>
<keyword evidence="1" id="KW-0812">Transmembrane</keyword>
<feature type="transmembrane region" description="Helical" evidence="1">
    <location>
        <begin position="211"/>
        <end position="235"/>
    </location>
</feature>
<sequence>MVFLTTPSRILATLSPILRTMAMTLHFGGSSSTILAVSWLNTVLYTSQVALSIYYLHHFTRTSKWLRYWILASLTLDGACSITDMAGAYMYLVINHGRRTFSWTIPTTVLLTYTSASIAQAFFCYRHWTIARNRWMTGWIICLITANMLASLISAVYITILSTKFILAIPVTTTVICAVTDTTIAGCLIWTCSHIESSFLYTRTLLRRVMIQALTCGFTTAIPTILMTVFLFTVWDAFYTLYATLGRIYSLTVLLTLMLLQIMHRCDTPTPGVDGDGSGSPAVLDSFRESMDVQFSCETYRDGCYQSLRTR</sequence>
<accession>A0AA39KDW4</accession>
<dbReference type="EMBL" id="JAUEPS010000019">
    <property type="protein sequence ID" value="KAK0458081.1"/>
    <property type="molecule type" value="Genomic_DNA"/>
</dbReference>
<feature type="non-terminal residue" evidence="2">
    <location>
        <position position="311"/>
    </location>
</feature>
<dbReference type="GeneID" id="85356847"/>